<keyword evidence="1" id="KW-0472">Membrane</keyword>
<organism evidence="2 3">
    <name type="scientific">Clostridium tepidiprofundi DSM 19306</name>
    <dbReference type="NCBI Taxonomy" id="1121338"/>
    <lineage>
        <taxon>Bacteria</taxon>
        <taxon>Bacillati</taxon>
        <taxon>Bacillota</taxon>
        <taxon>Clostridia</taxon>
        <taxon>Eubacteriales</taxon>
        <taxon>Clostridiaceae</taxon>
        <taxon>Clostridium</taxon>
    </lineage>
</organism>
<evidence type="ECO:0000256" key="1">
    <source>
        <dbReference type="SAM" id="Phobius"/>
    </source>
</evidence>
<keyword evidence="1" id="KW-0812">Transmembrane</keyword>
<evidence type="ECO:0000313" key="2">
    <source>
        <dbReference type="EMBL" id="KYH28619.1"/>
    </source>
</evidence>
<keyword evidence="3" id="KW-1185">Reference proteome</keyword>
<dbReference type="PATRIC" id="fig|1121338.3.peg.2899"/>
<gene>
    <name evidence="2" type="ORF">CLTEP_27550</name>
</gene>
<protein>
    <submittedName>
        <fullName evidence="2">Uncharacterized protein</fullName>
    </submittedName>
</protein>
<dbReference type="Proteomes" id="UP000075531">
    <property type="component" value="Unassembled WGS sequence"/>
</dbReference>
<comment type="caution">
    <text evidence="2">The sequence shown here is derived from an EMBL/GenBank/DDBJ whole genome shotgun (WGS) entry which is preliminary data.</text>
</comment>
<dbReference type="EMBL" id="LTBA01000097">
    <property type="protein sequence ID" value="KYH28619.1"/>
    <property type="molecule type" value="Genomic_DNA"/>
</dbReference>
<feature type="transmembrane region" description="Helical" evidence="1">
    <location>
        <begin position="6"/>
        <end position="25"/>
    </location>
</feature>
<keyword evidence="1" id="KW-1133">Transmembrane helix</keyword>
<reference evidence="2 3" key="1">
    <citation type="submission" date="2016-02" db="EMBL/GenBank/DDBJ databases">
        <title>Genome sequence of Clostridium tepidiprofundi DSM 19306.</title>
        <authorList>
            <person name="Poehlein A."/>
            <person name="Daniel R."/>
        </authorList>
    </citation>
    <scope>NUCLEOTIDE SEQUENCE [LARGE SCALE GENOMIC DNA]</scope>
    <source>
        <strain evidence="2 3">DSM 19306</strain>
    </source>
</reference>
<sequence>MKKKYLIITISLLILLSIIVIYRNLRIPNGLNITINNKTKVNIENMYLSYNGSKDIKIPNIRANDKYKINIKNTQFNEGQLTLYYYDKHKLKIEEVLIGYFEEHDTFIVDVNVLAITEDKHLKLQVHSNQKYLNIK</sequence>
<name>A0A151ALV3_9CLOT</name>
<dbReference type="AlphaFoldDB" id="A0A151ALV3"/>
<evidence type="ECO:0000313" key="3">
    <source>
        <dbReference type="Proteomes" id="UP000075531"/>
    </source>
</evidence>
<proteinExistence type="predicted"/>
<accession>A0A151ALV3</accession>
<dbReference type="RefSeq" id="WP_066827621.1">
    <property type="nucleotide sequence ID" value="NZ_LTBA01000097.1"/>
</dbReference>